<dbReference type="UniPathway" id="UPA00539"/>
<dbReference type="InterPro" id="IPR001279">
    <property type="entry name" value="Metallo-B-lactamas"/>
</dbReference>
<dbReference type="InterPro" id="IPR036866">
    <property type="entry name" value="RibonucZ/Hydroxyglut_hydro"/>
</dbReference>
<evidence type="ECO:0000259" key="8">
    <source>
        <dbReference type="Pfam" id="PF12706"/>
    </source>
</evidence>
<evidence type="ECO:0000256" key="5">
    <source>
        <dbReference type="ARBA" id="ARBA00022905"/>
    </source>
</evidence>
<evidence type="ECO:0000256" key="6">
    <source>
        <dbReference type="ARBA" id="ARBA00030966"/>
    </source>
</evidence>
<keyword evidence="4 7" id="KW-0813">Transport</keyword>
<dbReference type="Gene3D" id="3.60.15.10">
    <property type="entry name" value="Ribonuclease Z/Hydroxyacylglutathione hydrolase-like"/>
    <property type="match status" value="1"/>
</dbReference>
<dbReference type="Proteomes" id="UP000199107">
    <property type="component" value="Unassembled WGS sequence"/>
</dbReference>
<dbReference type="Pfam" id="PF12706">
    <property type="entry name" value="Lactamase_B_2"/>
    <property type="match status" value="1"/>
</dbReference>
<gene>
    <name evidence="7" type="primary">pqqB</name>
    <name evidence="9" type="ORF">SAMN05192555_1116</name>
</gene>
<evidence type="ECO:0000256" key="1">
    <source>
        <dbReference type="ARBA" id="ARBA00004886"/>
    </source>
</evidence>
<dbReference type="HAMAP" id="MF_00653">
    <property type="entry name" value="PQQ_syn_PqqB"/>
    <property type="match status" value="1"/>
</dbReference>
<keyword evidence="10" id="KW-1185">Reference proteome</keyword>
<dbReference type="STRING" id="48727.SAMN05192555_1116"/>
<proteinExistence type="inferred from homology"/>
<dbReference type="InterPro" id="IPR011842">
    <property type="entry name" value="PQQ_synth_PqqB"/>
</dbReference>
<sequence>MQILVLGAAAGGGFPQWNCNCRMCRGVRDGSIKATPRTQSSIAISSDGEHWLLCNASPDIRAQLAANPELHPKRIPRDSGISGVVLMDAQIDHATGLLSLREGCPFEVWCTPNVHQDLSTGFPLFRMLEHWQGGLAWQRIGIDDGHWEAEFKVPACPGLTFTAVALTSNAPPYSPRRGAPTPGDNIGLMVEDTTRGTRLFYAPGLGELDERTRGYLQHADCIMVDGTLWQDDELIQAGVGRATGRDMGHLALSGEHGLLGELDALPETTRRVLIHINNTNPILDERSEQRAALTAQGIEVAFDGMRLEV</sequence>
<evidence type="ECO:0000256" key="2">
    <source>
        <dbReference type="ARBA" id="ARBA00008481"/>
    </source>
</evidence>
<accession>A0A1G9RQL3</accession>
<dbReference type="RefSeq" id="WP_089659169.1">
    <property type="nucleotide sequence ID" value="NZ_FNGH01000011.1"/>
</dbReference>
<evidence type="ECO:0000256" key="4">
    <source>
        <dbReference type="ARBA" id="ARBA00022448"/>
    </source>
</evidence>
<comment type="similarity">
    <text evidence="2 7">Belongs to the PqqB family.</text>
</comment>
<evidence type="ECO:0000313" key="9">
    <source>
        <dbReference type="EMBL" id="SDM25618.1"/>
    </source>
</evidence>
<evidence type="ECO:0000313" key="10">
    <source>
        <dbReference type="Proteomes" id="UP000199107"/>
    </source>
</evidence>
<comment type="pathway">
    <text evidence="1 7">Cofactor biosynthesis; pyrroloquinoline quinone biosynthesis.</text>
</comment>
<dbReference type="EMBL" id="FNGH01000011">
    <property type="protein sequence ID" value="SDM25618.1"/>
    <property type="molecule type" value="Genomic_DNA"/>
</dbReference>
<evidence type="ECO:0000256" key="3">
    <source>
        <dbReference type="ARBA" id="ARBA00015084"/>
    </source>
</evidence>
<dbReference type="GO" id="GO:0018189">
    <property type="term" value="P:pyrroloquinoline quinone biosynthetic process"/>
    <property type="evidence" value="ECO:0007669"/>
    <property type="project" value="UniProtKB-UniRule"/>
</dbReference>
<dbReference type="CDD" id="cd16274">
    <property type="entry name" value="PQQB-like_MBL-fold"/>
    <property type="match status" value="1"/>
</dbReference>
<dbReference type="PANTHER" id="PTHR42663">
    <property type="entry name" value="HYDROLASE C777.06C-RELATED-RELATED"/>
    <property type="match status" value="1"/>
</dbReference>
<keyword evidence="5 7" id="KW-0884">PQQ biosynthesis</keyword>
<protein>
    <recommendedName>
        <fullName evidence="3 7">Coenzyme PQQ synthesis protein B</fullName>
    </recommendedName>
    <alternativeName>
        <fullName evidence="6 7">Pyrroloquinoline quinone biosynthesis protein B</fullName>
    </alternativeName>
</protein>
<feature type="domain" description="Metallo-beta-lactamase" evidence="8">
    <location>
        <begin position="50"/>
        <end position="276"/>
    </location>
</feature>
<name>A0A1G9RQL3_9GAMM</name>
<organism evidence="9 10">
    <name type="scientific">Franzmannia pantelleriensis</name>
    <dbReference type="NCBI Taxonomy" id="48727"/>
    <lineage>
        <taxon>Bacteria</taxon>
        <taxon>Pseudomonadati</taxon>
        <taxon>Pseudomonadota</taxon>
        <taxon>Gammaproteobacteria</taxon>
        <taxon>Oceanospirillales</taxon>
        <taxon>Halomonadaceae</taxon>
        <taxon>Franzmannia</taxon>
    </lineage>
</organism>
<dbReference type="PANTHER" id="PTHR42663:SF7">
    <property type="entry name" value="COENZYME PQQ SYNTHESIS PROTEIN B"/>
    <property type="match status" value="1"/>
</dbReference>
<dbReference type="OrthoDB" id="9778305at2"/>
<dbReference type="AlphaFoldDB" id="A0A1G9RQL3"/>
<evidence type="ECO:0000256" key="7">
    <source>
        <dbReference type="HAMAP-Rule" id="MF_00653"/>
    </source>
</evidence>
<dbReference type="NCBIfam" id="TIGR02108">
    <property type="entry name" value="PQQ_syn_pqqB"/>
    <property type="match status" value="1"/>
</dbReference>
<reference evidence="10" key="1">
    <citation type="submission" date="2016-10" db="EMBL/GenBank/DDBJ databases">
        <authorList>
            <person name="Varghese N."/>
            <person name="Submissions S."/>
        </authorList>
    </citation>
    <scope>NUCLEOTIDE SEQUENCE [LARGE SCALE GENOMIC DNA]</scope>
    <source>
        <strain evidence="10">AAP</strain>
    </source>
</reference>
<comment type="function">
    <text evidence="7">May be involved in the transport of PQQ or its precursor to the periplasm.</text>
</comment>
<dbReference type="SUPFAM" id="SSF56281">
    <property type="entry name" value="Metallo-hydrolase/oxidoreductase"/>
    <property type="match status" value="1"/>
</dbReference>